<proteinExistence type="predicted"/>
<dbReference type="EMBL" id="CAJOBQ010001042">
    <property type="protein sequence ID" value="CAF4448372.1"/>
    <property type="molecule type" value="Genomic_DNA"/>
</dbReference>
<evidence type="ECO:0000313" key="1">
    <source>
        <dbReference type="EMBL" id="CAF4448372.1"/>
    </source>
</evidence>
<dbReference type="AlphaFoldDB" id="A0A820RW70"/>
<gene>
    <name evidence="1" type="ORF">TSG867_LOCUS16783</name>
</gene>
<name>A0A820RW70_9BILA</name>
<protein>
    <submittedName>
        <fullName evidence="1">Uncharacterized protein</fullName>
    </submittedName>
</protein>
<organism evidence="1 2">
    <name type="scientific">Rotaria socialis</name>
    <dbReference type="NCBI Taxonomy" id="392032"/>
    <lineage>
        <taxon>Eukaryota</taxon>
        <taxon>Metazoa</taxon>
        <taxon>Spiralia</taxon>
        <taxon>Gnathifera</taxon>
        <taxon>Rotifera</taxon>
        <taxon>Eurotatoria</taxon>
        <taxon>Bdelloidea</taxon>
        <taxon>Philodinida</taxon>
        <taxon>Philodinidae</taxon>
        <taxon>Rotaria</taxon>
    </lineage>
</organism>
<dbReference type="Proteomes" id="UP000663862">
    <property type="component" value="Unassembled WGS sequence"/>
</dbReference>
<sequence>MSCFPNPTHGQLTGYEQLTNLLLSDTKNASGKTPTDNNGLLIKTKQDAAAIMISKSQLKTIPFIFCVTNPKASVSYCDIAFLIIVTIQPDAWIVAAFE</sequence>
<comment type="caution">
    <text evidence="1">The sequence shown here is derived from an EMBL/GenBank/DDBJ whole genome shotgun (WGS) entry which is preliminary data.</text>
</comment>
<accession>A0A820RW70</accession>
<evidence type="ECO:0000313" key="2">
    <source>
        <dbReference type="Proteomes" id="UP000663862"/>
    </source>
</evidence>
<reference evidence="1" key="1">
    <citation type="submission" date="2021-02" db="EMBL/GenBank/DDBJ databases">
        <authorList>
            <person name="Nowell W R."/>
        </authorList>
    </citation>
    <scope>NUCLEOTIDE SEQUENCE</scope>
</reference>